<dbReference type="PANTHER" id="PTHR31065:SF48">
    <property type="entry name" value="PLATZ TRANSCRIPTION FACTOR FAMILY PROTEIN"/>
    <property type="match status" value="1"/>
</dbReference>
<dbReference type="AlphaFoldDB" id="A0AAN7JCE0"/>
<dbReference type="InterPro" id="IPR006734">
    <property type="entry name" value="PLATZ"/>
</dbReference>
<feature type="region of interest" description="Disordered" evidence="1">
    <location>
        <begin position="337"/>
        <end position="380"/>
    </location>
</feature>
<gene>
    <name evidence="2" type="ORF">SAY87_012808</name>
</gene>
<accession>A0AAN7JCE0</accession>
<keyword evidence="3" id="KW-1185">Reference proteome</keyword>
<protein>
    <recommendedName>
        <fullName evidence="4">PLATZ transcription factor family protein</fullName>
    </recommendedName>
</protein>
<dbReference type="PANTHER" id="PTHR31065">
    <property type="entry name" value="PLATZ TRANSCRIPTION FACTOR FAMILY PROTEIN"/>
    <property type="match status" value="1"/>
</dbReference>
<evidence type="ECO:0008006" key="4">
    <source>
        <dbReference type="Google" id="ProtNLM"/>
    </source>
</evidence>
<name>A0AAN7JCE0_9MYRT</name>
<dbReference type="Proteomes" id="UP001345219">
    <property type="component" value="Chromosome 10"/>
</dbReference>
<comment type="caution">
    <text evidence="2">The sequence shown here is derived from an EMBL/GenBank/DDBJ whole genome shotgun (WGS) entry which is preliminary data.</text>
</comment>
<feature type="compositionally biased region" description="Polar residues" evidence="1">
    <location>
        <begin position="349"/>
        <end position="359"/>
    </location>
</feature>
<organism evidence="2 3">
    <name type="scientific">Trapa incisa</name>
    <dbReference type="NCBI Taxonomy" id="236973"/>
    <lineage>
        <taxon>Eukaryota</taxon>
        <taxon>Viridiplantae</taxon>
        <taxon>Streptophyta</taxon>
        <taxon>Embryophyta</taxon>
        <taxon>Tracheophyta</taxon>
        <taxon>Spermatophyta</taxon>
        <taxon>Magnoliopsida</taxon>
        <taxon>eudicotyledons</taxon>
        <taxon>Gunneridae</taxon>
        <taxon>Pentapetalae</taxon>
        <taxon>rosids</taxon>
        <taxon>malvids</taxon>
        <taxon>Myrtales</taxon>
        <taxon>Lythraceae</taxon>
        <taxon>Trapa</taxon>
    </lineage>
</organism>
<evidence type="ECO:0000313" key="2">
    <source>
        <dbReference type="EMBL" id="KAK4746496.1"/>
    </source>
</evidence>
<evidence type="ECO:0000313" key="3">
    <source>
        <dbReference type="Proteomes" id="UP001345219"/>
    </source>
</evidence>
<sequence length="402" mass="44506">MALAAILRSGGSSISLCARRWVHSSPQYALFDALISPPSATSPSFVLPEFDRVPERHDIGFPSFGDGGSMELMAVPKKKTTPHKKGIRNGPKALKPVPVIIRCSLGSGSELGSGADIPLRLAERQIRRPTPLFWSPTFDFSSLPSPSPSPSLFPLGKIIRALSFPIDKMPEVERHENFVPDIKSKKRRIMGEHEEDDDSRWPPWLKPMLKEVFFVQCKAHADSHKSECNMYCLDCISGALCPLCLAQHKGHRSIQIRRSSYHDVIRVSEIQRVLDIGGIQTYIINSARVVFLNERPQSRPGKGVSNSCEVCDRSLLDSFRFCSLGCKIAGMSKSFPGKKKKKIRPVGTWDSQSSSSGHTTEAKLDGFSPSTPPSTAPSYLIGKRRRKGIPHRAPMSCLITEY</sequence>
<reference evidence="2 3" key="1">
    <citation type="journal article" date="2023" name="Hortic Res">
        <title>Pangenome of water caltrop reveals structural variations and asymmetric subgenome divergence after allopolyploidization.</title>
        <authorList>
            <person name="Zhang X."/>
            <person name="Chen Y."/>
            <person name="Wang L."/>
            <person name="Yuan Y."/>
            <person name="Fang M."/>
            <person name="Shi L."/>
            <person name="Lu R."/>
            <person name="Comes H.P."/>
            <person name="Ma Y."/>
            <person name="Chen Y."/>
            <person name="Huang G."/>
            <person name="Zhou Y."/>
            <person name="Zheng Z."/>
            <person name="Qiu Y."/>
        </authorList>
    </citation>
    <scope>NUCLEOTIDE SEQUENCE [LARGE SCALE GENOMIC DNA]</scope>
    <source>
        <tissue evidence="2">Roots</tissue>
    </source>
</reference>
<dbReference type="Pfam" id="PF04640">
    <property type="entry name" value="PLATZ"/>
    <property type="match status" value="1"/>
</dbReference>
<proteinExistence type="predicted"/>
<dbReference type="CDD" id="cd19756">
    <property type="entry name" value="Bbox2"/>
    <property type="match status" value="1"/>
</dbReference>
<evidence type="ECO:0000256" key="1">
    <source>
        <dbReference type="SAM" id="MobiDB-lite"/>
    </source>
</evidence>
<dbReference type="EMBL" id="JAXIOK010000021">
    <property type="protein sequence ID" value="KAK4746496.1"/>
    <property type="molecule type" value="Genomic_DNA"/>
</dbReference>